<dbReference type="PANTHER" id="PTHR10851:SF0">
    <property type="entry name" value="PYRIDOXINE-5'-PHOSPHATE OXIDASE"/>
    <property type="match status" value="1"/>
</dbReference>
<evidence type="ECO:0000256" key="3">
    <source>
        <dbReference type="ARBA" id="ARBA00022643"/>
    </source>
</evidence>
<dbReference type="EC" id="1.4.3.5" evidence="8"/>
<dbReference type="Proteomes" id="UP000533900">
    <property type="component" value="Unassembled WGS sequence"/>
</dbReference>
<comment type="similarity">
    <text evidence="1">Belongs to the pyridoxamine 5'-phosphate oxidase family.</text>
</comment>
<dbReference type="Pfam" id="PF10590">
    <property type="entry name" value="PNP_phzG_C"/>
    <property type="match status" value="1"/>
</dbReference>
<evidence type="ECO:0000256" key="4">
    <source>
        <dbReference type="ARBA" id="ARBA00023002"/>
    </source>
</evidence>
<evidence type="ECO:0000256" key="2">
    <source>
        <dbReference type="ARBA" id="ARBA00022630"/>
    </source>
</evidence>
<feature type="binding site" evidence="5">
    <location>
        <position position="62"/>
    </location>
    <ligand>
        <name>FMN</name>
        <dbReference type="ChEBI" id="CHEBI:58210"/>
    </ligand>
</feature>
<feature type="binding site" evidence="5">
    <location>
        <position position="63"/>
    </location>
    <ligand>
        <name>FMN</name>
        <dbReference type="ChEBI" id="CHEBI:58210"/>
    </ligand>
</feature>
<dbReference type="GO" id="GO:0008615">
    <property type="term" value="P:pyridoxine biosynthetic process"/>
    <property type="evidence" value="ECO:0007669"/>
    <property type="project" value="InterPro"/>
</dbReference>
<keyword evidence="4 8" id="KW-0560">Oxidoreductase</keyword>
<gene>
    <name evidence="8" type="ORF">H7F21_08425</name>
</gene>
<dbReference type="RefSeq" id="WP_185788829.1">
    <property type="nucleotide sequence ID" value="NZ_JACLCP010000002.1"/>
</dbReference>
<proteinExistence type="inferred from homology"/>
<feature type="binding site" evidence="5">
    <location>
        <position position="173"/>
    </location>
    <ligand>
        <name>FMN</name>
        <dbReference type="ChEBI" id="CHEBI:58210"/>
    </ligand>
</feature>
<feature type="binding site" evidence="5">
    <location>
        <position position="85"/>
    </location>
    <ligand>
        <name>FMN</name>
        <dbReference type="ChEBI" id="CHEBI:58210"/>
    </ligand>
</feature>
<reference evidence="8" key="1">
    <citation type="submission" date="2020-08" db="EMBL/GenBank/DDBJ databases">
        <title>Winogradskyella ouciana sp. nov., isolated from the hadal seawater of the Mariana Trench.</title>
        <authorList>
            <person name="He X."/>
        </authorList>
    </citation>
    <scope>NUCLEOTIDE SEQUENCE [LARGE SCALE GENOMIC DNA]</scope>
    <source>
        <strain evidence="8">KCTC 52348</strain>
    </source>
</reference>
<evidence type="ECO:0000259" key="6">
    <source>
        <dbReference type="Pfam" id="PF01243"/>
    </source>
</evidence>
<feature type="binding site" evidence="5">
    <location>
        <begin position="41"/>
        <end position="46"/>
    </location>
    <ligand>
        <name>FMN</name>
        <dbReference type="ChEBI" id="CHEBI:58210"/>
    </ligand>
</feature>
<feature type="domain" description="Pyridoxamine 5'-phosphate oxidase N-terminal" evidence="6">
    <location>
        <begin position="17"/>
        <end position="131"/>
    </location>
</feature>
<dbReference type="InterPro" id="IPR011576">
    <property type="entry name" value="Pyridox_Oxase_N"/>
</dbReference>
<keyword evidence="2" id="KW-0285">Flavoprotein</keyword>
<protein>
    <submittedName>
        <fullName evidence="8">Pyridoxal 5'-phosphate synthase</fullName>
        <ecNumber evidence="8">1.4.3.5</ecNumber>
    </submittedName>
</protein>
<comment type="caution">
    <text evidence="8">The sequence shown here is derived from an EMBL/GenBank/DDBJ whole genome shotgun (WGS) entry which is preliminary data.</text>
</comment>
<evidence type="ECO:0000313" key="8">
    <source>
        <dbReference type="EMBL" id="MBC2845115.1"/>
    </source>
</evidence>
<dbReference type="InterPro" id="IPR012349">
    <property type="entry name" value="Split_barrel_FMN-bd"/>
</dbReference>
<dbReference type="PIRSF" id="PIRSF000190">
    <property type="entry name" value="Pyd_amn-ph_oxd"/>
    <property type="match status" value="1"/>
</dbReference>
<dbReference type="InterPro" id="IPR019576">
    <property type="entry name" value="Pyridoxamine_oxidase_dimer_C"/>
</dbReference>
<keyword evidence="3 5" id="KW-0288">FMN</keyword>
<feature type="domain" description="Pyridoxine 5'-phosphate oxidase dimerisation C-terminal" evidence="7">
    <location>
        <begin position="150"/>
        <end position="190"/>
    </location>
</feature>
<dbReference type="PANTHER" id="PTHR10851">
    <property type="entry name" value="PYRIDOXINE-5-PHOSPHATE OXIDASE"/>
    <property type="match status" value="1"/>
</dbReference>
<sequence>MVNPIICFNEWYQEELLQSNLQIPSAVCLSTIGIDNFPNARFVSLKEVRDNRFIITGPLNSRKGIEIKNNTKVALTFWWTSTERQVRIQGMATPISEDLADAYFKERSVASKVVSSMCSQGQEVTDLEFLEEKVLTKVSEDTEIKRPKNWRGFAISPVRIELMQFKTSRFHHRILYELVNEKWQSHYIQP</sequence>
<dbReference type="SUPFAM" id="SSF50475">
    <property type="entry name" value="FMN-binding split barrel"/>
    <property type="match status" value="1"/>
</dbReference>
<dbReference type="GO" id="GO:0010181">
    <property type="term" value="F:FMN binding"/>
    <property type="evidence" value="ECO:0007669"/>
    <property type="project" value="InterPro"/>
</dbReference>
<organism evidence="8 9">
    <name type="scientific">Winogradskyella flava</name>
    <dbReference type="NCBI Taxonomy" id="1884876"/>
    <lineage>
        <taxon>Bacteria</taxon>
        <taxon>Pseudomonadati</taxon>
        <taxon>Bacteroidota</taxon>
        <taxon>Flavobacteriia</taxon>
        <taxon>Flavobacteriales</taxon>
        <taxon>Flavobacteriaceae</taxon>
        <taxon>Winogradskyella</taxon>
    </lineage>
</organism>
<dbReference type="EMBL" id="JACLCP010000002">
    <property type="protein sequence ID" value="MBC2845115.1"/>
    <property type="molecule type" value="Genomic_DNA"/>
</dbReference>
<evidence type="ECO:0000256" key="5">
    <source>
        <dbReference type="PIRSR" id="PIRSR000190-2"/>
    </source>
</evidence>
<keyword evidence="9" id="KW-1185">Reference proteome</keyword>
<dbReference type="Gene3D" id="2.30.110.10">
    <property type="entry name" value="Electron Transport, Fmn-binding Protein, Chain A"/>
    <property type="match status" value="1"/>
</dbReference>
<dbReference type="NCBIfam" id="NF004231">
    <property type="entry name" value="PRK05679.1"/>
    <property type="match status" value="1"/>
</dbReference>
<dbReference type="AlphaFoldDB" id="A0A842IQW7"/>
<dbReference type="Pfam" id="PF01243">
    <property type="entry name" value="PNPOx_N"/>
    <property type="match status" value="1"/>
</dbReference>
<name>A0A842IQW7_9FLAO</name>
<evidence type="ECO:0000256" key="1">
    <source>
        <dbReference type="ARBA" id="ARBA00007301"/>
    </source>
</evidence>
<evidence type="ECO:0000313" key="9">
    <source>
        <dbReference type="Proteomes" id="UP000533900"/>
    </source>
</evidence>
<dbReference type="InterPro" id="IPR000659">
    <property type="entry name" value="Pyridox_Oxase"/>
</dbReference>
<comment type="cofactor">
    <cofactor evidence="5">
        <name>FMN</name>
        <dbReference type="ChEBI" id="CHEBI:58210"/>
    </cofactor>
    <text evidence="5">Binds 1 FMN per subunit.</text>
</comment>
<dbReference type="GO" id="GO:0004733">
    <property type="term" value="F:pyridoxamine phosphate oxidase activity"/>
    <property type="evidence" value="ECO:0007669"/>
    <property type="project" value="UniProtKB-EC"/>
</dbReference>
<evidence type="ECO:0000259" key="7">
    <source>
        <dbReference type="Pfam" id="PF10590"/>
    </source>
</evidence>
<accession>A0A842IQW7</accession>